<dbReference type="EMBL" id="BSNS01000024">
    <property type="protein sequence ID" value="GLQ57530.1"/>
    <property type="molecule type" value="Genomic_DNA"/>
</dbReference>
<feature type="compositionally biased region" description="Basic and acidic residues" evidence="1">
    <location>
        <begin position="215"/>
        <end position="224"/>
    </location>
</feature>
<dbReference type="Pfam" id="PF05036">
    <property type="entry name" value="SPOR"/>
    <property type="match status" value="1"/>
</dbReference>
<feature type="compositionally biased region" description="Low complexity" evidence="1">
    <location>
        <begin position="149"/>
        <end position="161"/>
    </location>
</feature>
<feature type="compositionally biased region" description="Low complexity" evidence="1">
    <location>
        <begin position="535"/>
        <end position="556"/>
    </location>
</feature>
<proteinExistence type="predicted"/>
<feature type="compositionally biased region" description="Low complexity" evidence="1">
    <location>
        <begin position="111"/>
        <end position="127"/>
    </location>
</feature>
<feature type="compositionally biased region" description="Pro residues" evidence="1">
    <location>
        <begin position="62"/>
        <end position="75"/>
    </location>
</feature>
<feature type="compositionally biased region" description="Low complexity" evidence="1">
    <location>
        <begin position="250"/>
        <end position="261"/>
    </location>
</feature>
<feature type="region of interest" description="Disordered" evidence="1">
    <location>
        <begin position="535"/>
        <end position="562"/>
    </location>
</feature>
<evidence type="ECO:0000256" key="1">
    <source>
        <dbReference type="SAM" id="MobiDB-lite"/>
    </source>
</evidence>
<feature type="compositionally biased region" description="Low complexity" evidence="1">
    <location>
        <begin position="577"/>
        <end position="596"/>
    </location>
</feature>
<feature type="compositionally biased region" description="Low complexity" evidence="1">
    <location>
        <begin position="187"/>
        <end position="200"/>
    </location>
</feature>
<feature type="region of interest" description="Disordered" evidence="1">
    <location>
        <begin position="577"/>
        <end position="620"/>
    </location>
</feature>
<feature type="region of interest" description="Disordered" evidence="1">
    <location>
        <begin position="282"/>
        <end position="302"/>
    </location>
</feature>
<comment type="caution">
    <text evidence="4">The sequence shown here is derived from an EMBL/GenBank/DDBJ whole genome shotgun (WGS) entry which is preliminary data.</text>
</comment>
<reference evidence="5" key="1">
    <citation type="journal article" date="2019" name="Int. J. Syst. Evol. Microbiol.">
        <title>The Global Catalogue of Microorganisms (GCM) 10K type strain sequencing project: providing services to taxonomists for standard genome sequencing and annotation.</title>
        <authorList>
            <consortium name="The Broad Institute Genomics Platform"/>
            <consortium name="The Broad Institute Genome Sequencing Center for Infectious Disease"/>
            <person name="Wu L."/>
            <person name="Ma J."/>
        </authorList>
    </citation>
    <scope>NUCLEOTIDE SEQUENCE [LARGE SCALE GENOMIC DNA]</scope>
    <source>
        <strain evidence="5">NBRC 112416</strain>
    </source>
</reference>
<gene>
    <name evidence="4" type="ORF">GCM10010862_47890</name>
</gene>
<evidence type="ECO:0000256" key="2">
    <source>
        <dbReference type="SAM" id="Phobius"/>
    </source>
</evidence>
<evidence type="ECO:0000313" key="5">
    <source>
        <dbReference type="Proteomes" id="UP001156691"/>
    </source>
</evidence>
<keyword evidence="2" id="KW-1133">Transmembrane helix</keyword>
<keyword evidence="2" id="KW-0472">Membrane</keyword>
<keyword evidence="2" id="KW-0812">Transmembrane</keyword>
<evidence type="ECO:0000259" key="3">
    <source>
        <dbReference type="Pfam" id="PF05036"/>
    </source>
</evidence>
<evidence type="ECO:0000313" key="4">
    <source>
        <dbReference type="EMBL" id="GLQ57530.1"/>
    </source>
</evidence>
<dbReference type="InterPro" id="IPR007730">
    <property type="entry name" value="SPOR-like_dom"/>
</dbReference>
<feature type="compositionally biased region" description="Basic and acidic residues" evidence="1">
    <location>
        <begin position="27"/>
        <end position="49"/>
    </location>
</feature>
<feature type="domain" description="SPOR" evidence="3">
    <location>
        <begin position="657"/>
        <end position="733"/>
    </location>
</feature>
<feature type="region of interest" description="Disordered" evidence="1">
    <location>
        <begin position="25"/>
        <end position="267"/>
    </location>
</feature>
<dbReference type="Proteomes" id="UP001156691">
    <property type="component" value="Unassembled WGS sequence"/>
</dbReference>
<protein>
    <recommendedName>
        <fullName evidence="3">SPOR domain-containing protein</fullName>
    </recommendedName>
</protein>
<feature type="compositionally biased region" description="Low complexity" evidence="1">
    <location>
        <begin position="51"/>
        <end position="61"/>
    </location>
</feature>
<keyword evidence="5" id="KW-1185">Reference proteome</keyword>
<organism evidence="4 5">
    <name type="scientific">Devosia nitrariae</name>
    <dbReference type="NCBI Taxonomy" id="2071872"/>
    <lineage>
        <taxon>Bacteria</taxon>
        <taxon>Pseudomonadati</taxon>
        <taxon>Pseudomonadota</taxon>
        <taxon>Alphaproteobacteria</taxon>
        <taxon>Hyphomicrobiales</taxon>
        <taxon>Devosiaceae</taxon>
        <taxon>Devosia</taxon>
    </lineage>
</organism>
<feature type="transmembrane region" description="Helical" evidence="2">
    <location>
        <begin position="380"/>
        <end position="402"/>
    </location>
</feature>
<accession>A0ABQ5WBM2</accession>
<name>A0ABQ5WBM2_9HYPH</name>
<sequence>MTTAKPQQVNDQPEAADDLIAELAKLMAHDAQGDRKDKAPEPEAVEEKPSQAFAPAVEPQPAVEPPAADPAPAAPTPFTFRMPGDAAPTHRDPVPAPRFDFSTTPAPNPAAPSASGSAAPAPAEPFAFDFGLNRPAPAATPQTSEEAYQADPQATEAASAAEEQDAIGDLIAAELSQEIDAAQDQFPNEAEAEQATAPPAMTIRNEPQVSAPEAGPREASDDFRVAPVFGLGGPSSQVEPAAPPVRNEPAAGGAQAGSASQDPISDIESLIGDAVRVQREAVAPRADVEPKTGETRMNASPALRSLATPVLPQSPAAQRSTPVAETVAMSAEDTILAAAEASGAQVDWADTHEVATDFEPSAIGEEPHARVRRGGGLLRAFAGPAIAVALLLAAGVGLYSVLGLGGGNDGPAPLLTADAGPVKEVPETAADAEPEPQSVVFSEIAGTATPAEDEQLVSRDQSQTTEVAALPTDEASAEGLVNRKVRTVTVRPDGTIVGGEDSVAGAAMLPVDRPNVPAVPGAEQATRAITVTEGETPAPAETQAAAASPADTTGAAVGQTGTDATDPVAELIATAPTDPAAPANAAAETPATNTATSGATAPVPMPRIERPSAPSTVTTVADTPSQPFNAVIQGTLQPVAPQAPAQQAAVNQQQSSAPAYVQLSSQRSQEAAKQTATSLQTRFGNLFGGTSLEIQRVDLGERGIYYRVRLPAQSLQSATQICNSVKSGGGDCFTL</sequence>